<evidence type="ECO:0000313" key="2">
    <source>
        <dbReference type="EMBL" id="EDW52885.1"/>
    </source>
</evidence>
<feature type="compositionally biased region" description="Polar residues" evidence="1">
    <location>
        <begin position="131"/>
        <end position="143"/>
    </location>
</feature>
<keyword evidence="3" id="KW-1185">Reference proteome</keyword>
<feature type="compositionally biased region" description="Low complexity" evidence="1">
    <location>
        <begin position="119"/>
        <end position="130"/>
    </location>
</feature>
<organism evidence="3">
    <name type="scientific">Drosophila sechellia</name>
    <name type="common">Fruit fly</name>
    <dbReference type="NCBI Taxonomy" id="7238"/>
    <lineage>
        <taxon>Eukaryota</taxon>
        <taxon>Metazoa</taxon>
        <taxon>Ecdysozoa</taxon>
        <taxon>Arthropoda</taxon>
        <taxon>Hexapoda</taxon>
        <taxon>Insecta</taxon>
        <taxon>Pterygota</taxon>
        <taxon>Neoptera</taxon>
        <taxon>Endopterygota</taxon>
        <taxon>Diptera</taxon>
        <taxon>Brachycera</taxon>
        <taxon>Muscomorpha</taxon>
        <taxon>Ephydroidea</taxon>
        <taxon>Drosophilidae</taxon>
        <taxon>Drosophila</taxon>
        <taxon>Sophophora</taxon>
    </lineage>
</organism>
<accession>B4I054</accession>
<evidence type="ECO:0000313" key="3">
    <source>
        <dbReference type="Proteomes" id="UP000001292"/>
    </source>
</evidence>
<protein>
    <submittedName>
        <fullName evidence="2">GM12530</fullName>
    </submittedName>
</protein>
<gene>
    <name evidence="2" type="primary">Dsec\GM12530</name>
    <name evidence="2" type="ORF">Dsec_GM12530</name>
</gene>
<sequence>MLPLGVEWTRLDWSGLESSGWQKGVGGGGVEAEGGEPDNRRIKTPVSKWTQVPQKVEVDAERELKFGLEDSELERGQRSETRRLPDNRQHEHQDKQMKQQSQKQKQKLLESHRIPIAMRRSSQIAASSIQLQGAGNQMANVGQ</sequence>
<reference evidence="2 3" key="1">
    <citation type="journal article" date="2007" name="Nature">
        <title>Evolution of genes and genomes on the Drosophila phylogeny.</title>
        <authorList>
            <consortium name="Drosophila 12 Genomes Consortium"/>
            <person name="Clark A.G."/>
            <person name="Eisen M.B."/>
            <person name="Smith D.R."/>
            <person name="Bergman C.M."/>
            <person name="Oliver B."/>
            <person name="Markow T.A."/>
            <person name="Kaufman T.C."/>
            <person name="Kellis M."/>
            <person name="Gelbart W."/>
            <person name="Iyer V.N."/>
            <person name="Pollard D.A."/>
            <person name="Sackton T.B."/>
            <person name="Larracuente A.M."/>
            <person name="Singh N.D."/>
            <person name="Abad J.P."/>
            <person name="Abt D.N."/>
            <person name="Adryan B."/>
            <person name="Aguade M."/>
            <person name="Akashi H."/>
            <person name="Anderson W.W."/>
            <person name="Aquadro C.F."/>
            <person name="Ardell D.H."/>
            <person name="Arguello R."/>
            <person name="Artieri C.G."/>
            <person name="Barbash D.A."/>
            <person name="Barker D."/>
            <person name="Barsanti P."/>
            <person name="Batterham P."/>
            <person name="Batzoglou S."/>
            <person name="Begun D."/>
            <person name="Bhutkar A."/>
            <person name="Blanco E."/>
            <person name="Bosak S.A."/>
            <person name="Bradley R.K."/>
            <person name="Brand A.D."/>
            <person name="Brent M.R."/>
            <person name="Brooks A.N."/>
            <person name="Brown R.H."/>
            <person name="Butlin R.K."/>
            <person name="Caggese C."/>
            <person name="Calvi B.R."/>
            <person name="Bernardo de Carvalho A."/>
            <person name="Caspi A."/>
            <person name="Castrezana S."/>
            <person name="Celniker S.E."/>
            <person name="Chang J.L."/>
            <person name="Chapple C."/>
            <person name="Chatterji S."/>
            <person name="Chinwalla A."/>
            <person name="Civetta A."/>
            <person name="Clifton S.W."/>
            <person name="Comeron J.M."/>
            <person name="Costello J.C."/>
            <person name="Coyne J.A."/>
            <person name="Daub J."/>
            <person name="David R.G."/>
            <person name="Delcher A.L."/>
            <person name="Delehaunty K."/>
            <person name="Do C.B."/>
            <person name="Ebling H."/>
            <person name="Edwards K."/>
            <person name="Eickbush T."/>
            <person name="Evans J.D."/>
            <person name="Filipski A."/>
            <person name="Findeiss S."/>
            <person name="Freyhult E."/>
            <person name="Fulton L."/>
            <person name="Fulton R."/>
            <person name="Garcia A.C."/>
            <person name="Gardiner A."/>
            <person name="Garfield D.A."/>
            <person name="Garvin B.E."/>
            <person name="Gibson G."/>
            <person name="Gilbert D."/>
            <person name="Gnerre S."/>
            <person name="Godfrey J."/>
            <person name="Good R."/>
            <person name="Gotea V."/>
            <person name="Gravely B."/>
            <person name="Greenberg A.J."/>
            <person name="Griffiths-Jones S."/>
            <person name="Gross S."/>
            <person name="Guigo R."/>
            <person name="Gustafson E.A."/>
            <person name="Haerty W."/>
            <person name="Hahn M.W."/>
            <person name="Halligan D.L."/>
            <person name="Halpern A.L."/>
            <person name="Halter G.M."/>
            <person name="Han M.V."/>
            <person name="Heger A."/>
            <person name="Hillier L."/>
            <person name="Hinrichs A.S."/>
            <person name="Holmes I."/>
            <person name="Hoskins R.A."/>
            <person name="Hubisz M.J."/>
            <person name="Hultmark D."/>
            <person name="Huntley M.A."/>
            <person name="Jaffe D.B."/>
            <person name="Jagadeeshan S."/>
            <person name="Jeck W.R."/>
            <person name="Johnson J."/>
            <person name="Jones C.D."/>
            <person name="Jordan W.C."/>
            <person name="Karpen G.H."/>
            <person name="Kataoka E."/>
            <person name="Keightley P.D."/>
            <person name="Kheradpour P."/>
            <person name="Kirkness E.F."/>
            <person name="Koerich L.B."/>
            <person name="Kristiansen K."/>
            <person name="Kudrna D."/>
            <person name="Kulathinal R.J."/>
            <person name="Kumar S."/>
            <person name="Kwok R."/>
            <person name="Lander E."/>
            <person name="Langley C.H."/>
            <person name="Lapoint R."/>
            <person name="Lazzaro B.P."/>
            <person name="Lee S.J."/>
            <person name="Levesque L."/>
            <person name="Li R."/>
            <person name="Lin C.F."/>
            <person name="Lin M.F."/>
            <person name="Lindblad-Toh K."/>
            <person name="Llopart A."/>
            <person name="Long M."/>
            <person name="Low L."/>
            <person name="Lozovsky E."/>
            <person name="Lu J."/>
            <person name="Luo M."/>
            <person name="Machado C.A."/>
            <person name="Makalowski W."/>
            <person name="Marzo M."/>
            <person name="Matsuda M."/>
            <person name="Matzkin L."/>
            <person name="McAllister B."/>
            <person name="McBride C.S."/>
            <person name="McKernan B."/>
            <person name="McKernan K."/>
            <person name="Mendez-Lago M."/>
            <person name="Minx P."/>
            <person name="Mollenhauer M.U."/>
            <person name="Montooth K."/>
            <person name="Mount S.M."/>
            <person name="Mu X."/>
            <person name="Myers E."/>
            <person name="Negre B."/>
            <person name="Newfeld S."/>
            <person name="Nielsen R."/>
            <person name="Noor M.A."/>
            <person name="O'Grady P."/>
            <person name="Pachter L."/>
            <person name="Papaceit M."/>
            <person name="Parisi M.J."/>
            <person name="Parisi M."/>
            <person name="Parts L."/>
            <person name="Pedersen J.S."/>
            <person name="Pesole G."/>
            <person name="Phillippy A.M."/>
            <person name="Ponting C.P."/>
            <person name="Pop M."/>
            <person name="Porcelli D."/>
            <person name="Powell J.R."/>
            <person name="Prohaska S."/>
            <person name="Pruitt K."/>
            <person name="Puig M."/>
            <person name="Quesneville H."/>
            <person name="Ram K.R."/>
            <person name="Rand D."/>
            <person name="Rasmussen M.D."/>
            <person name="Reed L.K."/>
            <person name="Reenan R."/>
            <person name="Reily A."/>
            <person name="Remington K.A."/>
            <person name="Rieger T.T."/>
            <person name="Ritchie M.G."/>
            <person name="Robin C."/>
            <person name="Rogers Y.H."/>
            <person name="Rohde C."/>
            <person name="Rozas J."/>
            <person name="Rubenfield M.J."/>
            <person name="Ruiz A."/>
            <person name="Russo S."/>
            <person name="Salzberg S.L."/>
            <person name="Sanchez-Gracia A."/>
            <person name="Saranga D.J."/>
            <person name="Sato H."/>
            <person name="Schaeffer S.W."/>
            <person name="Schatz M.C."/>
            <person name="Schlenke T."/>
            <person name="Schwartz R."/>
            <person name="Segarra C."/>
            <person name="Singh R.S."/>
            <person name="Sirot L."/>
            <person name="Sirota M."/>
            <person name="Sisneros N.B."/>
            <person name="Smith C.D."/>
            <person name="Smith T.F."/>
            <person name="Spieth J."/>
            <person name="Stage D.E."/>
            <person name="Stark A."/>
            <person name="Stephan W."/>
            <person name="Strausberg R.L."/>
            <person name="Strempel S."/>
            <person name="Sturgill D."/>
            <person name="Sutton G."/>
            <person name="Sutton G.G."/>
            <person name="Tao W."/>
            <person name="Teichmann S."/>
            <person name="Tobari Y.N."/>
            <person name="Tomimura Y."/>
            <person name="Tsolas J.M."/>
            <person name="Valente V.L."/>
            <person name="Venter E."/>
            <person name="Venter J.C."/>
            <person name="Vicario S."/>
            <person name="Vieira F.G."/>
            <person name="Vilella A.J."/>
            <person name="Villasante A."/>
            <person name="Walenz B."/>
            <person name="Wang J."/>
            <person name="Wasserman M."/>
            <person name="Watts T."/>
            <person name="Wilson D."/>
            <person name="Wilson R.K."/>
            <person name="Wing R.A."/>
            <person name="Wolfner M.F."/>
            <person name="Wong A."/>
            <person name="Wong G.K."/>
            <person name="Wu C.I."/>
            <person name="Wu G."/>
            <person name="Yamamoto D."/>
            <person name="Yang H.P."/>
            <person name="Yang S.P."/>
            <person name="Yorke J.A."/>
            <person name="Yoshida K."/>
            <person name="Zdobnov E."/>
            <person name="Zhang P."/>
            <person name="Zhang Y."/>
            <person name="Zimin A.V."/>
            <person name="Baldwin J."/>
            <person name="Abdouelleil A."/>
            <person name="Abdulkadir J."/>
            <person name="Abebe A."/>
            <person name="Abera B."/>
            <person name="Abreu J."/>
            <person name="Acer S.C."/>
            <person name="Aftuck L."/>
            <person name="Alexander A."/>
            <person name="An P."/>
            <person name="Anderson E."/>
            <person name="Anderson S."/>
            <person name="Arachi H."/>
            <person name="Azer M."/>
            <person name="Bachantsang P."/>
            <person name="Barry A."/>
            <person name="Bayul T."/>
            <person name="Berlin A."/>
            <person name="Bessette D."/>
            <person name="Bloom T."/>
            <person name="Blye J."/>
            <person name="Boguslavskiy L."/>
            <person name="Bonnet C."/>
            <person name="Boukhgalter B."/>
            <person name="Bourzgui I."/>
            <person name="Brown A."/>
            <person name="Cahill P."/>
            <person name="Channer S."/>
            <person name="Cheshatsang Y."/>
            <person name="Chuda L."/>
            <person name="Citroen M."/>
            <person name="Collymore A."/>
            <person name="Cooke P."/>
            <person name="Costello M."/>
            <person name="D'Aco K."/>
            <person name="Daza R."/>
            <person name="De Haan G."/>
            <person name="DeGray S."/>
            <person name="DeMaso C."/>
            <person name="Dhargay N."/>
            <person name="Dooley K."/>
            <person name="Dooley E."/>
            <person name="Doricent M."/>
            <person name="Dorje P."/>
            <person name="Dorjee K."/>
            <person name="Dupes A."/>
            <person name="Elong R."/>
            <person name="Falk J."/>
            <person name="Farina A."/>
            <person name="Faro S."/>
            <person name="Ferguson D."/>
            <person name="Fisher S."/>
            <person name="Foley C.D."/>
            <person name="Franke A."/>
            <person name="Friedrich D."/>
            <person name="Gadbois L."/>
            <person name="Gearin G."/>
            <person name="Gearin C.R."/>
            <person name="Giannoukos G."/>
            <person name="Goode T."/>
            <person name="Graham J."/>
            <person name="Grandbois E."/>
            <person name="Grewal S."/>
            <person name="Gyaltsen K."/>
            <person name="Hafez N."/>
            <person name="Hagos B."/>
            <person name="Hall J."/>
            <person name="Henson C."/>
            <person name="Hollinger A."/>
            <person name="Honan T."/>
            <person name="Huard M.D."/>
            <person name="Hughes L."/>
            <person name="Hurhula B."/>
            <person name="Husby M.E."/>
            <person name="Kamat A."/>
            <person name="Kanga B."/>
            <person name="Kashin S."/>
            <person name="Khazanovich D."/>
            <person name="Kisner P."/>
            <person name="Lance K."/>
            <person name="Lara M."/>
            <person name="Lee W."/>
            <person name="Lennon N."/>
            <person name="Letendre F."/>
            <person name="LeVine R."/>
            <person name="Lipovsky A."/>
            <person name="Liu X."/>
            <person name="Liu J."/>
            <person name="Liu S."/>
            <person name="Lokyitsang T."/>
            <person name="Lokyitsang Y."/>
            <person name="Lubonja R."/>
            <person name="Lui A."/>
            <person name="MacDonald P."/>
            <person name="Magnisalis V."/>
            <person name="Maru K."/>
            <person name="Matthews C."/>
            <person name="McCusker W."/>
            <person name="McDonough S."/>
            <person name="Mehta T."/>
            <person name="Meldrim J."/>
            <person name="Meneus L."/>
            <person name="Mihai O."/>
            <person name="Mihalev A."/>
            <person name="Mihova T."/>
            <person name="Mittelman R."/>
            <person name="Mlenga V."/>
            <person name="Montmayeur A."/>
            <person name="Mulrain L."/>
            <person name="Navidi A."/>
            <person name="Naylor J."/>
            <person name="Negash T."/>
            <person name="Nguyen T."/>
            <person name="Nguyen N."/>
            <person name="Nicol R."/>
            <person name="Norbu C."/>
            <person name="Norbu N."/>
            <person name="Novod N."/>
            <person name="O'Neill B."/>
            <person name="Osman S."/>
            <person name="Markiewicz E."/>
            <person name="Oyono O.L."/>
            <person name="Patti C."/>
            <person name="Phunkhang P."/>
            <person name="Pierre F."/>
            <person name="Priest M."/>
            <person name="Raghuraman S."/>
            <person name="Rege F."/>
            <person name="Reyes R."/>
            <person name="Rise C."/>
            <person name="Rogov P."/>
            <person name="Ross K."/>
            <person name="Ryan E."/>
            <person name="Settipalli S."/>
            <person name="Shea T."/>
            <person name="Sherpa N."/>
            <person name="Shi L."/>
            <person name="Shih D."/>
            <person name="Sparrow T."/>
            <person name="Spaulding J."/>
            <person name="Stalker J."/>
            <person name="Stange-Thomann N."/>
            <person name="Stavropoulos S."/>
            <person name="Stone C."/>
            <person name="Strader C."/>
            <person name="Tesfaye S."/>
            <person name="Thomson T."/>
            <person name="Thoulutsang Y."/>
            <person name="Thoulutsang D."/>
            <person name="Topham K."/>
            <person name="Topping I."/>
            <person name="Tsamla T."/>
            <person name="Vassiliev H."/>
            <person name="Vo A."/>
            <person name="Wangchuk T."/>
            <person name="Wangdi T."/>
            <person name="Weiand M."/>
            <person name="Wilkinson J."/>
            <person name="Wilson A."/>
            <person name="Yadav S."/>
            <person name="Young G."/>
            <person name="Yu Q."/>
            <person name="Zembek L."/>
            <person name="Zhong D."/>
            <person name="Zimmer A."/>
            <person name="Zwirko Z."/>
            <person name="Jaffe D.B."/>
            <person name="Alvarez P."/>
            <person name="Brockman W."/>
            <person name="Butler J."/>
            <person name="Chin C."/>
            <person name="Gnerre S."/>
            <person name="Grabherr M."/>
            <person name="Kleber M."/>
            <person name="Mauceli E."/>
            <person name="MacCallum I."/>
        </authorList>
    </citation>
    <scope>NUCLEOTIDE SEQUENCE [LARGE SCALE GENOMIC DNA]</scope>
    <source>
        <strain evidence="3">Rob3c / Tucson 14021-0248.25</strain>
    </source>
</reference>
<feature type="region of interest" description="Disordered" evidence="1">
    <location>
        <begin position="17"/>
        <end position="143"/>
    </location>
</feature>
<dbReference type="Proteomes" id="UP000001292">
    <property type="component" value="Unassembled WGS sequence"/>
</dbReference>
<feature type="compositionally biased region" description="Gly residues" evidence="1">
    <location>
        <begin position="23"/>
        <end position="32"/>
    </location>
</feature>
<evidence type="ECO:0000256" key="1">
    <source>
        <dbReference type="SAM" id="MobiDB-lite"/>
    </source>
</evidence>
<dbReference type="EMBL" id="CH480819">
    <property type="protein sequence ID" value="EDW52885.1"/>
    <property type="molecule type" value="Genomic_DNA"/>
</dbReference>
<dbReference type="HOGENOM" id="CLU_1808218_0_0_1"/>
<feature type="compositionally biased region" description="Basic and acidic residues" evidence="1">
    <location>
        <begin position="56"/>
        <end position="97"/>
    </location>
</feature>
<proteinExistence type="predicted"/>
<dbReference type="AlphaFoldDB" id="B4I054"/>
<name>B4I054_DROSE</name>